<reference evidence="5 6" key="1">
    <citation type="submission" date="2018-01" db="EMBL/GenBank/DDBJ databases">
        <authorList>
            <person name="Fu G.-Y."/>
        </authorList>
    </citation>
    <scope>NUCLEOTIDE SEQUENCE [LARGE SCALE GENOMIC DNA]</scope>
    <source>
        <strain evidence="5 6">SY39</strain>
    </source>
</reference>
<dbReference type="RefSeq" id="WP_102247535.1">
    <property type="nucleotide sequence ID" value="NZ_CP025682.1"/>
</dbReference>
<gene>
    <name evidence="5" type="ORF">C0099_11450</name>
</gene>
<evidence type="ECO:0000313" key="6">
    <source>
        <dbReference type="Proteomes" id="UP000242205"/>
    </source>
</evidence>
<dbReference type="InterPro" id="IPR025746">
    <property type="entry name" value="PilX_N_dom"/>
</dbReference>
<feature type="transmembrane region" description="Helical" evidence="2">
    <location>
        <begin position="12"/>
        <end position="33"/>
    </location>
</feature>
<sequence>MTSARLPLANRGIVLVTTLILLLIMSVLGISALRATTLEERMSGNWRDRNLALQAAEAGLRAGERFIGPLAVAPTPRAYPCPADQSCEVFDPADSAKRPTEDGLMSSNPADREEWVEQSREYDSNDDGRDVPGVAALPRYLIEHRGHIRDHLVTGFGSAHETGRDQYRITARGTGQTAVARSVLQSLYIKRYN</sequence>
<dbReference type="Pfam" id="PF14341">
    <property type="entry name" value="PilX_N"/>
    <property type="match status" value="1"/>
</dbReference>
<keyword evidence="2" id="KW-0812">Transmembrane</keyword>
<feature type="region of interest" description="Disordered" evidence="1">
    <location>
        <begin position="90"/>
        <end position="130"/>
    </location>
</feature>
<evidence type="ECO:0000259" key="4">
    <source>
        <dbReference type="Pfam" id="PF14341"/>
    </source>
</evidence>
<dbReference type="KEGG" id="atw:C0099_11450"/>
<feature type="domain" description="PilX/PilW C-terminal" evidence="3">
    <location>
        <begin position="109"/>
        <end position="190"/>
    </location>
</feature>
<organism evidence="5 6">
    <name type="scientific">Pseudazoarcus pumilus</name>
    <dbReference type="NCBI Taxonomy" id="2067960"/>
    <lineage>
        <taxon>Bacteria</taxon>
        <taxon>Pseudomonadati</taxon>
        <taxon>Pseudomonadota</taxon>
        <taxon>Betaproteobacteria</taxon>
        <taxon>Rhodocyclales</taxon>
        <taxon>Zoogloeaceae</taxon>
        <taxon>Pseudazoarcus</taxon>
    </lineage>
</organism>
<evidence type="ECO:0008006" key="7">
    <source>
        <dbReference type="Google" id="ProtNLM"/>
    </source>
</evidence>
<accession>A0A2I6S8C2</accession>
<dbReference type="EMBL" id="CP025682">
    <property type="protein sequence ID" value="AUN95487.1"/>
    <property type="molecule type" value="Genomic_DNA"/>
</dbReference>
<dbReference type="Proteomes" id="UP000242205">
    <property type="component" value="Chromosome"/>
</dbReference>
<protein>
    <recommendedName>
        <fullName evidence="7">Pilus assembly protein</fullName>
    </recommendedName>
</protein>
<evidence type="ECO:0000256" key="1">
    <source>
        <dbReference type="SAM" id="MobiDB-lite"/>
    </source>
</evidence>
<keyword evidence="6" id="KW-1185">Reference proteome</keyword>
<evidence type="ECO:0000313" key="5">
    <source>
        <dbReference type="EMBL" id="AUN95487.1"/>
    </source>
</evidence>
<dbReference type="Pfam" id="PF13681">
    <property type="entry name" value="PilX"/>
    <property type="match status" value="1"/>
</dbReference>
<feature type="compositionally biased region" description="Basic and acidic residues" evidence="1">
    <location>
        <begin position="110"/>
        <end position="130"/>
    </location>
</feature>
<evidence type="ECO:0000259" key="3">
    <source>
        <dbReference type="Pfam" id="PF13681"/>
    </source>
</evidence>
<dbReference type="InterPro" id="IPR025205">
    <property type="entry name" value="PilX/PilW_C"/>
</dbReference>
<feature type="domain" description="Type 4 fimbrial biogenesis protein PilX N-terminal" evidence="4">
    <location>
        <begin position="11"/>
        <end position="61"/>
    </location>
</feature>
<proteinExistence type="predicted"/>
<keyword evidence="2" id="KW-1133">Transmembrane helix</keyword>
<dbReference type="AlphaFoldDB" id="A0A2I6S8C2"/>
<evidence type="ECO:0000256" key="2">
    <source>
        <dbReference type="SAM" id="Phobius"/>
    </source>
</evidence>
<dbReference type="OrthoDB" id="5405962at2"/>
<keyword evidence="2" id="KW-0472">Membrane</keyword>
<name>A0A2I6S8C2_9RHOO</name>